<name>A0ABR0T2B2_9HYPO</name>
<keyword evidence="2" id="KW-1185">Reference proteome</keyword>
<dbReference type="EMBL" id="JAVFKD010000001">
    <property type="protein sequence ID" value="KAK5998564.1"/>
    <property type="molecule type" value="Genomic_DNA"/>
</dbReference>
<organism evidence="1 2">
    <name type="scientific">Cladobotryum mycophilum</name>
    <dbReference type="NCBI Taxonomy" id="491253"/>
    <lineage>
        <taxon>Eukaryota</taxon>
        <taxon>Fungi</taxon>
        <taxon>Dikarya</taxon>
        <taxon>Ascomycota</taxon>
        <taxon>Pezizomycotina</taxon>
        <taxon>Sordariomycetes</taxon>
        <taxon>Hypocreomycetidae</taxon>
        <taxon>Hypocreales</taxon>
        <taxon>Hypocreaceae</taxon>
        <taxon>Cladobotryum</taxon>
    </lineage>
</organism>
<gene>
    <name evidence="1" type="ORF">PT974_00945</name>
</gene>
<evidence type="ECO:0000313" key="1">
    <source>
        <dbReference type="EMBL" id="KAK5998564.1"/>
    </source>
</evidence>
<accession>A0ABR0T2B2</accession>
<dbReference type="Proteomes" id="UP001338125">
    <property type="component" value="Unassembled WGS sequence"/>
</dbReference>
<evidence type="ECO:0000313" key="2">
    <source>
        <dbReference type="Proteomes" id="UP001338125"/>
    </source>
</evidence>
<comment type="caution">
    <text evidence="1">The sequence shown here is derived from an EMBL/GenBank/DDBJ whole genome shotgun (WGS) entry which is preliminary data.</text>
</comment>
<proteinExistence type="predicted"/>
<sequence>MCATQRVKGSDNPEFAYFDKIDDNQLLDSNMLLFDSLSNHHVHPVYHWPMMRTGIVVAECRVLIMHIRQFPDREKSFRVLSSGMVWLTRKGNIRSCTEYSGYRPNEGVILSRNFWANLCQRIQFHNLLSTRVTRQEAYGGRHRPLELEHGQLGHLEIWTEQLPLPCSAGN</sequence>
<protein>
    <submittedName>
        <fullName evidence="1">Uncharacterized protein</fullName>
    </submittedName>
</protein>
<reference evidence="1 2" key="1">
    <citation type="submission" date="2024-01" db="EMBL/GenBank/DDBJ databases">
        <title>Complete genome of Cladobotryum mycophilum ATHUM6906.</title>
        <authorList>
            <person name="Christinaki A.C."/>
            <person name="Myridakis A.I."/>
            <person name="Kouvelis V.N."/>
        </authorList>
    </citation>
    <scope>NUCLEOTIDE SEQUENCE [LARGE SCALE GENOMIC DNA]</scope>
    <source>
        <strain evidence="1 2">ATHUM6906</strain>
    </source>
</reference>